<dbReference type="EMBL" id="ASHM01071212">
    <property type="protein sequence ID" value="PNX55342.1"/>
    <property type="molecule type" value="Genomic_DNA"/>
</dbReference>
<feature type="compositionally biased region" description="Polar residues" evidence="1">
    <location>
        <begin position="9"/>
        <end position="25"/>
    </location>
</feature>
<proteinExistence type="predicted"/>
<protein>
    <submittedName>
        <fullName evidence="2">Uncharacterized protein</fullName>
    </submittedName>
</protein>
<reference evidence="2 3" key="1">
    <citation type="journal article" date="2014" name="Am. J. Bot.">
        <title>Genome assembly and annotation for red clover (Trifolium pratense; Fabaceae).</title>
        <authorList>
            <person name="Istvanek J."/>
            <person name="Jaros M."/>
            <person name="Krenek A."/>
            <person name="Repkova J."/>
        </authorList>
    </citation>
    <scope>NUCLEOTIDE SEQUENCE [LARGE SCALE GENOMIC DNA]</scope>
    <source>
        <strain evidence="3">cv. Tatra</strain>
        <tissue evidence="2">Young leaves</tissue>
    </source>
</reference>
<gene>
    <name evidence="2" type="ORF">L195_g048969</name>
</gene>
<evidence type="ECO:0000256" key="1">
    <source>
        <dbReference type="SAM" id="MobiDB-lite"/>
    </source>
</evidence>
<evidence type="ECO:0000313" key="2">
    <source>
        <dbReference type="EMBL" id="PNX55342.1"/>
    </source>
</evidence>
<evidence type="ECO:0000313" key="3">
    <source>
        <dbReference type="Proteomes" id="UP000236291"/>
    </source>
</evidence>
<comment type="caution">
    <text evidence="2">The sequence shown here is derived from an EMBL/GenBank/DDBJ whole genome shotgun (WGS) entry which is preliminary data.</text>
</comment>
<accession>A0A2K3JMS5</accession>
<reference evidence="2 3" key="2">
    <citation type="journal article" date="2017" name="Front. Plant Sci.">
        <title>Gene Classification and Mining of Molecular Markers Useful in Red Clover (Trifolium pratense) Breeding.</title>
        <authorList>
            <person name="Istvanek J."/>
            <person name="Dluhosova J."/>
            <person name="Dluhos P."/>
            <person name="Patkova L."/>
            <person name="Nedelnik J."/>
            <person name="Repkova J."/>
        </authorList>
    </citation>
    <scope>NUCLEOTIDE SEQUENCE [LARGE SCALE GENOMIC DNA]</scope>
    <source>
        <strain evidence="3">cv. Tatra</strain>
        <tissue evidence="2">Young leaves</tissue>
    </source>
</reference>
<name>A0A2K3JMS5_TRIPR</name>
<feature type="region of interest" description="Disordered" evidence="1">
    <location>
        <begin position="1"/>
        <end position="61"/>
    </location>
</feature>
<dbReference type="AlphaFoldDB" id="A0A2K3JMS5"/>
<organism evidence="2 3">
    <name type="scientific">Trifolium pratense</name>
    <name type="common">Red clover</name>
    <dbReference type="NCBI Taxonomy" id="57577"/>
    <lineage>
        <taxon>Eukaryota</taxon>
        <taxon>Viridiplantae</taxon>
        <taxon>Streptophyta</taxon>
        <taxon>Embryophyta</taxon>
        <taxon>Tracheophyta</taxon>
        <taxon>Spermatophyta</taxon>
        <taxon>Magnoliopsida</taxon>
        <taxon>eudicotyledons</taxon>
        <taxon>Gunneridae</taxon>
        <taxon>Pentapetalae</taxon>
        <taxon>rosids</taxon>
        <taxon>fabids</taxon>
        <taxon>Fabales</taxon>
        <taxon>Fabaceae</taxon>
        <taxon>Papilionoideae</taxon>
        <taxon>50 kb inversion clade</taxon>
        <taxon>NPAAA clade</taxon>
        <taxon>Hologalegina</taxon>
        <taxon>IRL clade</taxon>
        <taxon>Trifolieae</taxon>
        <taxon>Trifolium</taxon>
    </lineage>
</organism>
<sequence length="61" mass="7186">NNEEAGYYNRNSTKPVSQPRSNGEFNVTHHEKLEGPSFAQVVQSDREPNKNNLFHFRQRRK</sequence>
<feature type="non-terminal residue" evidence="2">
    <location>
        <position position="1"/>
    </location>
</feature>
<dbReference type="Proteomes" id="UP000236291">
    <property type="component" value="Unassembled WGS sequence"/>
</dbReference>